<comment type="caution">
    <text evidence="2">The sequence shown here is derived from an EMBL/GenBank/DDBJ whole genome shotgun (WGS) entry which is preliminary data.</text>
</comment>
<feature type="compositionally biased region" description="Basic and acidic residues" evidence="1">
    <location>
        <begin position="54"/>
        <end position="65"/>
    </location>
</feature>
<organism evidence="2 3">
    <name type="scientific">Ligilactobacillus salivarius</name>
    <dbReference type="NCBI Taxonomy" id="1624"/>
    <lineage>
        <taxon>Bacteria</taxon>
        <taxon>Bacillati</taxon>
        <taxon>Bacillota</taxon>
        <taxon>Bacilli</taxon>
        <taxon>Lactobacillales</taxon>
        <taxon>Lactobacillaceae</taxon>
        <taxon>Ligilactobacillus</taxon>
    </lineage>
</organism>
<evidence type="ECO:0000256" key="1">
    <source>
        <dbReference type="SAM" id="MobiDB-lite"/>
    </source>
</evidence>
<reference evidence="2 3" key="1">
    <citation type="submission" date="2019-11" db="EMBL/GenBank/DDBJ databases">
        <title>Draft Genome Sequence of Plant Growth-Promoting Rhizosphere-Associated Bacteria.</title>
        <authorList>
            <person name="Vasilyev I.Y."/>
            <person name="Radchenko V."/>
            <person name="Ilnitskaya E.V."/>
        </authorList>
    </citation>
    <scope>NUCLEOTIDE SEQUENCE [LARGE SCALE GENOMIC DNA]</scope>
    <source>
        <strain evidence="2 3">VRA_01-1sq_f</strain>
    </source>
</reference>
<evidence type="ECO:0000313" key="2">
    <source>
        <dbReference type="EMBL" id="MSE09544.1"/>
    </source>
</evidence>
<evidence type="ECO:0000313" key="3">
    <source>
        <dbReference type="Proteomes" id="UP000467635"/>
    </source>
</evidence>
<gene>
    <name evidence="2" type="primary">dnaK</name>
    <name evidence="2" type="ORF">GKC33_12945</name>
</gene>
<feature type="compositionally biased region" description="Low complexity" evidence="1">
    <location>
        <begin position="26"/>
        <end position="49"/>
    </location>
</feature>
<dbReference type="Proteomes" id="UP000467635">
    <property type="component" value="Unassembled WGS sequence"/>
</dbReference>
<feature type="region of interest" description="Disordered" evidence="1">
    <location>
        <begin position="26"/>
        <end position="65"/>
    </location>
</feature>
<dbReference type="EMBL" id="WKKX01000964">
    <property type="protein sequence ID" value="MSE09544.1"/>
    <property type="molecule type" value="Genomic_DNA"/>
</dbReference>
<accession>A0A7X2MHL2</accession>
<feature type="non-terminal residue" evidence="2">
    <location>
        <position position="1"/>
    </location>
</feature>
<proteinExistence type="predicted"/>
<sequence>DINEMKAKKDELTKLIQDMSVKLYQQAQQAQQASGAQGDTSANNSTNDDNTVDGDFKEVDPDENK</sequence>
<name>A0A7X2MHL2_9LACO</name>
<dbReference type="AlphaFoldDB" id="A0A7X2MHL2"/>
<protein>
    <submittedName>
        <fullName evidence="2">Molecular chaperone DnaK</fullName>
    </submittedName>
</protein>